<comment type="caution">
    <text evidence="2">The sequence shown here is derived from an EMBL/GenBank/DDBJ whole genome shotgun (WGS) entry which is preliminary data.</text>
</comment>
<gene>
    <name evidence="2" type="ORF">C8F04DRAFT_1151413</name>
</gene>
<keyword evidence="1" id="KW-0472">Membrane</keyword>
<sequence>MPVSPHLHWYQFMLLTYFLFSSVCAIPSSRTRLDTTMSACALPYPYPSPRCCHAHRRRSPPLLFLALSWTVSISRMVGQAACGTGLSMEPFLEV</sequence>
<proteinExistence type="predicted"/>
<name>A0AAD6RZK9_9AGAR</name>
<organism evidence="2 3">
    <name type="scientific">Mycena alexandri</name>
    <dbReference type="NCBI Taxonomy" id="1745969"/>
    <lineage>
        <taxon>Eukaryota</taxon>
        <taxon>Fungi</taxon>
        <taxon>Dikarya</taxon>
        <taxon>Basidiomycota</taxon>
        <taxon>Agaricomycotina</taxon>
        <taxon>Agaricomycetes</taxon>
        <taxon>Agaricomycetidae</taxon>
        <taxon>Agaricales</taxon>
        <taxon>Marasmiineae</taxon>
        <taxon>Mycenaceae</taxon>
        <taxon>Mycena</taxon>
    </lineage>
</organism>
<dbReference type="Proteomes" id="UP001218188">
    <property type="component" value="Unassembled WGS sequence"/>
</dbReference>
<reference evidence="2" key="1">
    <citation type="submission" date="2023-03" db="EMBL/GenBank/DDBJ databases">
        <title>Massive genome expansion in bonnet fungi (Mycena s.s.) driven by repeated elements and novel gene families across ecological guilds.</title>
        <authorList>
            <consortium name="Lawrence Berkeley National Laboratory"/>
            <person name="Harder C.B."/>
            <person name="Miyauchi S."/>
            <person name="Viragh M."/>
            <person name="Kuo A."/>
            <person name="Thoen E."/>
            <person name="Andreopoulos B."/>
            <person name="Lu D."/>
            <person name="Skrede I."/>
            <person name="Drula E."/>
            <person name="Henrissat B."/>
            <person name="Morin E."/>
            <person name="Kohler A."/>
            <person name="Barry K."/>
            <person name="LaButti K."/>
            <person name="Morin E."/>
            <person name="Salamov A."/>
            <person name="Lipzen A."/>
            <person name="Mereny Z."/>
            <person name="Hegedus B."/>
            <person name="Baldrian P."/>
            <person name="Stursova M."/>
            <person name="Weitz H."/>
            <person name="Taylor A."/>
            <person name="Grigoriev I.V."/>
            <person name="Nagy L.G."/>
            <person name="Martin F."/>
            <person name="Kauserud H."/>
        </authorList>
    </citation>
    <scope>NUCLEOTIDE SEQUENCE</scope>
    <source>
        <strain evidence="2">CBHHK200</strain>
    </source>
</reference>
<evidence type="ECO:0000256" key="1">
    <source>
        <dbReference type="SAM" id="Phobius"/>
    </source>
</evidence>
<keyword evidence="1" id="KW-0812">Transmembrane</keyword>
<accession>A0AAD6RZK9</accession>
<protein>
    <submittedName>
        <fullName evidence="2">Uncharacterized protein</fullName>
    </submittedName>
</protein>
<feature type="non-terminal residue" evidence="2">
    <location>
        <position position="94"/>
    </location>
</feature>
<evidence type="ECO:0000313" key="3">
    <source>
        <dbReference type="Proteomes" id="UP001218188"/>
    </source>
</evidence>
<keyword evidence="3" id="KW-1185">Reference proteome</keyword>
<feature type="transmembrane region" description="Helical" evidence="1">
    <location>
        <begin position="6"/>
        <end position="27"/>
    </location>
</feature>
<keyword evidence="1" id="KW-1133">Transmembrane helix</keyword>
<dbReference type="EMBL" id="JARJCM010000338">
    <property type="protein sequence ID" value="KAJ7018496.1"/>
    <property type="molecule type" value="Genomic_DNA"/>
</dbReference>
<dbReference type="AlphaFoldDB" id="A0AAD6RZK9"/>
<evidence type="ECO:0000313" key="2">
    <source>
        <dbReference type="EMBL" id="KAJ7018496.1"/>
    </source>
</evidence>